<protein>
    <submittedName>
        <fullName evidence="1">Uncharacterized protein</fullName>
    </submittedName>
</protein>
<sequence length="305" mass="34813">MEKISLEELQNQLSPYIDEKGNLTLRSQDIYVIRKDGKRATLINHEDYTAKEIKRIEWCYSETDYHFFFGSQNQGQKLQQINIIGPALTKIVPWNLEKAQCPAGINRDDLKPGYLLDLRVLQLNRLRAPLRESSQPSFVPDTPIGHLEPKSDQPIVSFANDHIPTSALEQLKEAVGENLYIVSYVNPLMVRDDNEFYPYHIHYLSTDDLDRLDALNLEAGNKQDLNELQQAISEMKATIHNHRDDIIPYMESIKEQSNTLTAQSLARYYRDAGVQVGAVNPKDVQEESLLVGTVCTVANLQSFLK</sequence>
<comment type="caution">
    <text evidence="1">The sequence shown here is derived from an EMBL/GenBank/DDBJ whole genome shotgun (WGS) entry which is preliminary data.</text>
</comment>
<accession>A0A1Q9GIV0</accession>
<evidence type="ECO:0000313" key="2">
    <source>
        <dbReference type="Proteomes" id="UP000186905"/>
    </source>
</evidence>
<reference evidence="1 2" key="1">
    <citation type="submission" date="2016-09" db="EMBL/GenBank/DDBJ databases">
        <title>Photobacterium proteolyticum sp. nov. a protease producing bacterium isolated from ocean sediments of Laizhou Bay.</title>
        <authorList>
            <person name="Li Y."/>
        </authorList>
    </citation>
    <scope>NUCLEOTIDE SEQUENCE [LARGE SCALE GENOMIC DNA]</scope>
    <source>
        <strain evidence="1 2">13-12</strain>
    </source>
</reference>
<dbReference type="OrthoDB" id="5867095at2"/>
<dbReference type="Proteomes" id="UP000186905">
    <property type="component" value="Unassembled WGS sequence"/>
</dbReference>
<dbReference type="RefSeq" id="WP_075765923.1">
    <property type="nucleotide sequence ID" value="NZ_MJIL01000084.1"/>
</dbReference>
<dbReference type="EMBL" id="MJIL01000084">
    <property type="protein sequence ID" value="OLQ74384.1"/>
    <property type="molecule type" value="Genomic_DNA"/>
</dbReference>
<dbReference type="AlphaFoldDB" id="A0A1Q9GIV0"/>
<name>A0A1Q9GIV0_9GAMM</name>
<proteinExistence type="predicted"/>
<keyword evidence="2" id="KW-1185">Reference proteome</keyword>
<dbReference type="STRING" id="1903952.BIT28_09430"/>
<gene>
    <name evidence="1" type="ORF">BIT28_09430</name>
</gene>
<evidence type="ECO:0000313" key="1">
    <source>
        <dbReference type="EMBL" id="OLQ74384.1"/>
    </source>
</evidence>
<organism evidence="1 2">
    <name type="scientific">Photobacterium proteolyticum</name>
    <dbReference type="NCBI Taxonomy" id="1903952"/>
    <lineage>
        <taxon>Bacteria</taxon>
        <taxon>Pseudomonadati</taxon>
        <taxon>Pseudomonadota</taxon>
        <taxon>Gammaproteobacteria</taxon>
        <taxon>Vibrionales</taxon>
        <taxon>Vibrionaceae</taxon>
        <taxon>Photobacterium</taxon>
    </lineage>
</organism>